<reference evidence="2 3" key="1">
    <citation type="journal article" date="2018" name="Biotechnol. Biofuels">
        <title>Integrative visual omics of the white-rot fungus Polyporus brumalis exposes the biotechnological potential of its oxidative enzymes for delignifying raw plant biomass.</title>
        <authorList>
            <person name="Miyauchi S."/>
            <person name="Rancon A."/>
            <person name="Drula E."/>
            <person name="Hage H."/>
            <person name="Chaduli D."/>
            <person name="Favel A."/>
            <person name="Grisel S."/>
            <person name="Henrissat B."/>
            <person name="Herpoel-Gimbert I."/>
            <person name="Ruiz-Duenas F.J."/>
            <person name="Chevret D."/>
            <person name="Hainaut M."/>
            <person name="Lin J."/>
            <person name="Wang M."/>
            <person name="Pangilinan J."/>
            <person name="Lipzen A."/>
            <person name="Lesage-Meessen L."/>
            <person name="Navarro D."/>
            <person name="Riley R."/>
            <person name="Grigoriev I.V."/>
            <person name="Zhou S."/>
            <person name="Raouche S."/>
            <person name="Rosso M.N."/>
        </authorList>
    </citation>
    <scope>NUCLEOTIDE SEQUENCE [LARGE SCALE GENOMIC DNA]</scope>
    <source>
        <strain evidence="2 3">BRFM 1820</strain>
    </source>
</reference>
<dbReference type="OrthoDB" id="2748248at2759"/>
<sequence length="569" mass="63460">MERAITLHSQVCKTDWSIRADELASCNGLLPAQLRKETSAMGVRFRADVDRMLRQASTVERRAEIERLRGAILDLAFISNATALIHVKLPNELLQEIFSHIYPGAPRDIRATHVCRVWRTFIIGLSKFWADFLGAPEMYIIRKGDAEAVSMFETFLSRSAPNMHGLSLRGRNLAVVDASNLTRLSSLYLLFKPKDLPAVHHFLGHRMPNLHTLAMRFHCHTEEPPRRALRGPARAYGGNFPRLRNLSSSGIFLPEYLSAPSITHLELTECFESCDIHLPGELRMLSIDALVKFVASCVSLESFQLTNCTPDDAFDADFSTPRLHLPHLRTFAVEDEDWDWGSKFLHCFTFPPTTHLKAVCSSGGLQDIIPVSKFEELLSSIDSVVVRLIPDQFKRPCCTVHGCSRGAERLSVTARDFAFDAEAGELMLHDLIRLFPAPTNILSLYVEFHDELLAAEHAWKDALSALSSLQCLALRGGSLYDLLRALSQEDVLLPQLEHLILASRRWHSDELLVLAVESRAARGYTLEKLTLLGLGPGGEAARGVGPIFGPSENSVNRLKTLVPDVSALF</sequence>
<evidence type="ECO:0000313" key="3">
    <source>
        <dbReference type="Proteomes" id="UP000256964"/>
    </source>
</evidence>
<dbReference type="Gene3D" id="3.80.10.10">
    <property type="entry name" value="Ribonuclease Inhibitor"/>
    <property type="match status" value="1"/>
</dbReference>
<dbReference type="AlphaFoldDB" id="A0A371CZ47"/>
<dbReference type="SUPFAM" id="SSF52047">
    <property type="entry name" value="RNI-like"/>
    <property type="match status" value="1"/>
</dbReference>
<accession>A0A371CZ47</accession>
<evidence type="ECO:0000313" key="2">
    <source>
        <dbReference type="EMBL" id="RDX45547.1"/>
    </source>
</evidence>
<organism evidence="2 3">
    <name type="scientific">Lentinus brumalis</name>
    <dbReference type="NCBI Taxonomy" id="2498619"/>
    <lineage>
        <taxon>Eukaryota</taxon>
        <taxon>Fungi</taxon>
        <taxon>Dikarya</taxon>
        <taxon>Basidiomycota</taxon>
        <taxon>Agaricomycotina</taxon>
        <taxon>Agaricomycetes</taxon>
        <taxon>Polyporales</taxon>
        <taxon>Polyporaceae</taxon>
        <taxon>Lentinus</taxon>
    </lineage>
</organism>
<dbReference type="Gene3D" id="1.20.1280.50">
    <property type="match status" value="1"/>
</dbReference>
<dbReference type="EMBL" id="KZ857436">
    <property type="protein sequence ID" value="RDX45547.1"/>
    <property type="molecule type" value="Genomic_DNA"/>
</dbReference>
<dbReference type="PROSITE" id="PS50181">
    <property type="entry name" value="FBOX"/>
    <property type="match status" value="1"/>
</dbReference>
<gene>
    <name evidence="2" type="ORF">OH76DRAFT_944378</name>
</gene>
<dbReference type="InterPro" id="IPR001810">
    <property type="entry name" value="F-box_dom"/>
</dbReference>
<evidence type="ECO:0000259" key="1">
    <source>
        <dbReference type="PROSITE" id="PS50181"/>
    </source>
</evidence>
<proteinExistence type="predicted"/>
<dbReference type="Proteomes" id="UP000256964">
    <property type="component" value="Unassembled WGS sequence"/>
</dbReference>
<name>A0A371CZ47_9APHY</name>
<protein>
    <recommendedName>
        <fullName evidence="1">F-box domain-containing protein</fullName>
    </recommendedName>
</protein>
<feature type="domain" description="F-box" evidence="1">
    <location>
        <begin position="83"/>
        <end position="132"/>
    </location>
</feature>
<keyword evidence="3" id="KW-1185">Reference proteome</keyword>
<dbReference type="InterPro" id="IPR032675">
    <property type="entry name" value="LRR_dom_sf"/>
</dbReference>